<name>A0A8H7ZQ22_9FUNG</name>
<accession>A0A8H7ZQ22</accession>
<feature type="transmembrane region" description="Helical" evidence="8">
    <location>
        <begin position="247"/>
        <end position="269"/>
    </location>
</feature>
<comment type="subcellular location">
    <subcellularLocation>
        <location evidence="8">Endoplasmic reticulum membrane</location>
        <topology evidence="8">Single-pass type I membrane protein</topology>
    </subcellularLocation>
    <subcellularLocation>
        <location evidence="1">Membrane</location>
        <topology evidence="1">Single-pass type I membrane protein</topology>
    </subcellularLocation>
</comment>
<evidence type="ECO:0000256" key="7">
    <source>
        <dbReference type="ARBA" id="ARBA00023136"/>
    </source>
</evidence>
<feature type="domain" description="OST48 middle" evidence="10">
    <location>
        <begin position="130"/>
        <end position="271"/>
    </location>
</feature>
<protein>
    <recommendedName>
        <fullName evidence="8">Dolichyl-diphosphooligosaccharide--protein glycosyltransferase subunit WBP1</fullName>
        <shortName evidence="8">Oligosaccharyl transferase subunit WBP1</shortName>
    </recommendedName>
</protein>
<evidence type="ECO:0000313" key="12">
    <source>
        <dbReference type="Proteomes" id="UP000673691"/>
    </source>
</evidence>
<evidence type="ECO:0000259" key="9">
    <source>
        <dbReference type="Pfam" id="PF03345"/>
    </source>
</evidence>
<organism evidence="11 12">
    <name type="scientific">Olpidium bornovanus</name>
    <dbReference type="NCBI Taxonomy" id="278681"/>
    <lineage>
        <taxon>Eukaryota</taxon>
        <taxon>Fungi</taxon>
        <taxon>Fungi incertae sedis</taxon>
        <taxon>Olpidiomycota</taxon>
        <taxon>Olpidiomycotina</taxon>
        <taxon>Olpidiomycetes</taxon>
        <taxon>Olpidiales</taxon>
        <taxon>Olpidiaceae</taxon>
        <taxon>Olpidium</taxon>
    </lineage>
</organism>
<dbReference type="GO" id="GO:0008250">
    <property type="term" value="C:oligosaccharyltransferase complex"/>
    <property type="evidence" value="ECO:0007669"/>
    <property type="project" value="TreeGrafter"/>
</dbReference>
<reference evidence="11 12" key="1">
    <citation type="journal article" name="Sci. Rep.">
        <title>Genome-scale phylogenetic analyses confirm Olpidium as the closest living zoosporic fungus to the non-flagellated, terrestrial fungi.</title>
        <authorList>
            <person name="Chang Y."/>
            <person name="Rochon D."/>
            <person name="Sekimoto S."/>
            <person name="Wang Y."/>
            <person name="Chovatia M."/>
            <person name="Sandor L."/>
            <person name="Salamov A."/>
            <person name="Grigoriev I.V."/>
            <person name="Stajich J.E."/>
            <person name="Spatafora J.W."/>
        </authorList>
    </citation>
    <scope>NUCLEOTIDE SEQUENCE [LARGE SCALE GENOMIC DNA]</scope>
    <source>
        <strain evidence="11">S191</strain>
    </source>
</reference>
<dbReference type="GO" id="GO:0016740">
    <property type="term" value="F:transferase activity"/>
    <property type="evidence" value="ECO:0007669"/>
    <property type="project" value="UniProtKB-KW"/>
</dbReference>
<comment type="pathway">
    <text evidence="2 8">Protein modification; protein glycosylation.</text>
</comment>
<keyword evidence="4 8" id="KW-0812">Transmembrane</keyword>
<evidence type="ECO:0000259" key="10">
    <source>
        <dbReference type="Pfam" id="PF23358"/>
    </source>
</evidence>
<dbReference type="InterPro" id="IPR055459">
    <property type="entry name" value="OST48_MD"/>
</dbReference>
<evidence type="ECO:0000256" key="3">
    <source>
        <dbReference type="ARBA" id="ARBA00008743"/>
    </source>
</evidence>
<proteinExistence type="inferred from homology"/>
<dbReference type="UniPathway" id="UPA00378"/>
<gene>
    <name evidence="11" type="ORF">BJ554DRAFT_2593</name>
</gene>
<dbReference type="InterPro" id="IPR055457">
    <property type="entry name" value="OST48_N"/>
</dbReference>
<comment type="similarity">
    <text evidence="3 8">Belongs to the DDOST 48 kDa subunit family.</text>
</comment>
<keyword evidence="5 8" id="KW-0256">Endoplasmic reticulum</keyword>
<dbReference type="PANTHER" id="PTHR10830:SF0">
    <property type="entry name" value="DOLICHYL-DIPHOSPHOOLIGOSACCHARIDE--PROTEIN GLYCOSYLTRANSFERASE 48 KDA SUBUNIT"/>
    <property type="match status" value="1"/>
</dbReference>
<dbReference type="PANTHER" id="PTHR10830">
    <property type="entry name" value="DOLICHYL-DIPHOSPHOOLIGOSACCHARIDE--PROTEIN GLYCOSYLTRANSFERASE 48 KDA SUBUNIT"/>
    <property type="match status" value="1"/>
</dbReference>
<dbReference type="Proteomes" id="UP000673691">
    <property type="component" value="Unassembled WGS sequence"/>
</dbReference>
<keyword evidence="7 8" id="KW-0472">Membrane</keyword>
<dbReference type="GO" id="GO:0018279">
    <property type="term" value="P:protein N-linked glycosylation via asparagine"/>
    <property type="evidence" value="ECO:0007669"/>
    <property type="project" value="UniProtKB-UniRule"/>
</dbReference>
<evidence type="ECO:0000256" key="1">
    <source>
        <dbReference type="ARBA" id="ARBA00004479"/>
    </source>
</evidence>
<evidence type="ECO:0000256" key="2">
    <source>
        <dbReference type="ARBA" id="ARBA00004922"/>
    </source>
</evidence>
<feature type="non-terminal residue" evidence="11">
    <location>
        <position position="1"/>
    </location>
</feature>
<keyword evidence="6 8" id="KW-1133">Transmembrane helix</keyword>
<dbReference type="EMBL" id="JAEFCI010010132">
    <property type="protein sequence ID" value="KAG5457406.1"/>
    <property type="molecule type" value="Genomic_DNA"/>
</dbReference>
<dbReference type="InterPro" id="IPR005013">
    <property type="entry name" value="DDOST_48_kDa_subunit"/>
</dbReference>
<dbReference type="Pfam" id="PF03345">
    <property type="entry name" value="OST48_N"/>
    <property type="match status" value="1"/>
</dbReference>
<evidence type="ECO:0000256" key="5">
    <source>
        <dbReference type="ARBA" id="ARBA00022824"/>
    </source>
</evidence>
<comment type="caution">
    <text evidence="11">The sequence shown here is derived from an EMBL/GenBank/DDBJ whole genome shotgun (WGS) entry which is preliminary data.</text>
</comment>
<keyword evidence="12" id="KW-1185">Reference proteome</keyword>
<sequence>GDRFSYSYQVDRTPDSDPLIGGAGTALVSVVQAKNNARAMFTGSLKLFSDEYVVVYGSKRREKAKQESRQGGLLRARFWLAPVQPKGRPRHAKSGNEFLLKEITKWVFREKGVLKVASVKHNKAGMFEQPAHYRIKDNMTHNHLTASAEKTYTIQLEQLNGGKWLPFVPDDAQLEVRMLDPYVRQTLQRENSSSALTTTVTLPDVYGVFTLRLNYKRRGLSNIVHSMTVPVHPFRHNEYPRFLSQAYPYYASAFSMVFGFLAFSMVWLFHKDREPAAKAKKRS</sequence>
<evidence type="ECO:0000256" key="4">
    <source>
        <dbReference type="ARBA" id="ARBA00022692"/>
    </source>
</evidence>
<feature type="domain" description="OST48 N-terminal" evidence="9">
    <location>
        <begin position="3"/>
        <end position="107"/>
    </location>
</feature>
<dbReference type="OrthoDB" id="29105at2759"/>
<evidence type="ECO:0000313" key="11">
    <source>
        <dbReference type="EMBL" id="KAG5457406.1"/>
    </source>
</evidence>
<comment type="function">
    <text evidence="8">Subunit of the oligosaccharyl transferase (OST) complex that catalyzes the initial transfer of a defined glycan (Glc(3)Man(9)GlcNAc(2) in eukaryotes) from the lipid carrier dolichol-pyrophosphate to an asparagine residue within an Asn-X-Ser/Thr consensus motif in nascent polypeptide chains, the first step in protein N-glycosylation. N-glycosylation occurs cotranslationally and the complex associates with the Sec61 complex at the channel-forming translocon complex that mediates protein translocation across the endoplasmic reticulum (ER).</text>
</comment>
<comment type="subunit">
    <text evidence="8">Component of the oligosaccharyltransferase (OST) complex.</text>
</comment>
<dbReference type="Pfam" id="PF23358">
    <property type="entry name" value="OST48_MD"/>
    <property type="match status" value="1"/>
</dbReference>
<evidence type="ECO:0000256" key="6">
    <source>
        <dbReference type="ARBA" id="ARBA00022989"/>
    </source>
</evidence>
<dbReference type="AlphaFoldDB" id="A0A8H7ZQ22"/>
<evidence type="ECO:0000256" key="8">
    <source>
        <dbReference type="RuleBase" id="RU361142"/>
    </source>
</evidence>